<gene>
    <name evidence="2" type="ORF">H0E84_10405</name>
</gene>
<evidence type="ECO:0008006" key="4">
    <source>
        <dbReference type="Google" id="ProtNLM"/>
    </source>
</evidence>
<comment type="caution">
    <text evidence="2">The sequence shown here is derived from an EMBL/GenBank/DDBJ whole genome shotgun (WGS) entry which is preliminary data.</text>
</comment>
<keyword evidence="1" id="KW-0732">Signal</keyword>
<dbReference type="AlphaFoldDB" id="A0A853JD83"/>
<protein>
    <recommendedName>
        <fullName evidence="4">Lipoprotein</fullName>
    </recommendedName>
</protein>
<sequence>MRRSMALLALVFLAACGTSIGSETLGPYAGDPYIGAVQVRIVPPDGSPIRDTGTASAQIVDEGEGRARLILVGNIKENADAGFAIDGVYDASGWRAEADGVQLRIGADGAISGGGAAPPQRFRFEGAVTRGVFELETELELLERNGNLPAGTKFVFSYRLQRAAAGEQDAASAPRTSAGREDCKRIVWRTRHIAGFGGGPMQMIQVPECVRR</sequence>
<name>A0A853JD83_9GAMM</name>
<evidence type="ECO:0000313" key="2">
    <source>
        <dbReference type="EMBL" id="NZA26795.1"/>
    </source>
</evidence>
<dbReference type="PROSITE" id="PS51257">
    <property type="entry name" value="PROKAR_LIPOPROTEIN"/>
    <property type="match status" value="1"/>
</dbReference>
<proteinExistence type="predicted"/>
<dbReference type="EMBL" id="JACCKA010000062">
    <property type="protein sequence ID" value="NZA26795.1"/>
    <property type="molecule type" value="Genomic_DNA"/>
</dbReference>
<evidence type="ECO:0000256" key="1">
    <source>
        <dbReference type="SAM" id="SignalP"/>
    </source>
</evidence>
<feature type="chain" id="PRO_5032485752" description="Lipoprotein" evidence="1">
    <location>
        <begin position="22"/>
        <end position="212"/>
    </location>
</feature>
<reference evidence="2 3" key="1">
    <citation type="submission" date="2020-07" db="EMBL/GenBank/DDBJ databases">
        <title>Luteimonas sp. SJ-92.</title>
        <authorList>
            <person name="Huang X.-X."/>
            <person name="Xu L."/>
            <person name="Sun J.-Q."/>
        </authorList>
    </citation>
    <scope>NUCLEOTIDE SEQUENCE [LARGE SCALE GENOMIC DNA]</scope>
    <source>
        <strain evidence="2 3">SJ-92</strain>
    </source>
</reference>
<dbReference type="RefSeq" id="WP_180678582.1">
    <property type="nucleotide sequence ID" value="NZ_JACCKA010000062.1"/>
</dbReference>
<feature type="signal peptide" evidence="1">
    <location>
        <begin position="1"/>
        <end position="21"/>
    </location>
</feature>
<organism evidence="2 3">
    <name type="scientific">Luteimonas salinisoli</name>
    <dbReference type="NCBI Taxonomy" id="2752307"/>
    <lineage>
        <taxon>Bacteria</taxon>
        <taxon>Pseudomonadati</taxon>
        <taxon>Pseudomonadota</taxon>
        <taxon>Gammaproteobacteria</taxon>
        <taxon>Lysobacterales</taxon>
        <taxon>Lysobacteraceae</taxon>
        <taxon>Luteimonas</taxon>
    </lineage>
</organism>
<keyword evidence="3" id="KW-1185">Reference proteome</keyword>
<accession>A0A853JD83</accession>
<evidence type="ECO:0000313" key="3">
    <source>
        <dbReference type="Proteomes" id="UP000578091"/>
    </source>
</evidence>
<dbReference type="Proteomes" id="UP000578091">
    <property type="component" value="Unassembled WGS sequence"/>
</dbReference>